<evidence type="ECO:0000256" key="4">
    <source>
        <dbReference type="ARBA" id="ARBA00033751"/>
    </source>
</evidence>
<feature type="chain" id="PRO_5047033757" description="Metallo-beta-lactamase domain-containing protein" evidence="5">
    <location>
        <begin position="21"/>
        <end position="634"/>
    </location>
</feature>
<evidence type="ECO:0000259" key="6">
    <source>
        <dbReference type="SMART" id="SM00849"/>
    </source>
</evidence>
<keyword evidence="5" id="KW-0732">Signal</keyword>
<dbReference type="SUPFAM" id="SSF56281">
    <property type="entry name" value="Metallo-hydrolase/oxidoreductase"/>
    <property type="match status" value="1"/>
</dbReference>
<dbReference type="CDD" id="cd07710">
    <property type="entry name" value="arylsulfatase_Sdsa1-like_MBL-fold"/>
    <property type="match status" value="1"/>
</dbReference>
<dbReference type="Gene3D" id="1.25.40.880">
    <property type="entry name" value="Alkyl sulfatase, dimerisation domain"/>
    <property type="match status" value="1"/>
</dbReference>
<evidence type="ECO:0000256" key="3">
    <source>
        <dbReference type="ARBA" id="ARBA00022833"/>
    </source>
</evidence>
<protein>
    <recommendedName>
        <fullName evidence="6">Metallo-beta-lactamase domain-containing protein</fullName>
    </recommendedName>
</protein>
<dbReference type="Gene3D" id="3.30.1050.10">
    <property type="entry name" value="SCP2 sterol-binding domain"/>
    <property type="match status" value="1"/>
</dbReference>
<organism evidence="7 8">
    <name type="scientific">Segatella bryantii</name>
    <name type="common">Prevotella bryantii</name>
    <dbReference type="NCBI Taxonomy" id="77095"/>
    <lineage>
        <taxon>Bacteria</taxon>
        <taxon>Pseudomonadati</taxon>
        <taxon>Bacteroidota</taxon>
        <taxon>Bacteroidia</taxon>
        <taxon>Bacteroidales</taxon>
        <taxon>Prevotellaceae</taxon>
        <taxon>Segatella</taxon>
    </lineage>
</organism>
<keyword evidence="8" id="KW-1185">Reference proteome</keyword>
<keyword evidence="3" id="KW-0862">Zinc</keyword>
<dbReference type="InterPro" id="IPR029228">
    <property type="entry name" value="Alkyl_sulf_dimr"/>
</dbReference>
<gene>
    <name evidence="7" type="ORF">CIK91_13945</name>
</gene>
<dbReference type="Pfam" id="PF14863">
    <property type="entry name" value="Alkyl_sulf_dimr"/>
    <property type="match status" value="1"/>
</dbReference>
<dbReference type="Pfam" id="PF00753">
    <property type="entry name" value="Lactamase_B"/>
    <property type="match status" value="1"/>
</dbReference>
<feature type="signal peptide" evidence="5">
    <location>
        <begin position="1"/>
        <end position="20"/>
    </location>
</feature>
<dbReference type="InterPro" id="IPR044097">
    <property type="entry name" value="Bds1/SdsA1_MBL-fold"/>
</dbReference>
<dbReference type="InterPro" id="IPR036866">
    <property type="entry name" value="RibonucZ/Hydroxyglut_hydro"/>
</dbReference>
<dbReference type="InterPro" id="IPR036527">
    <property type="entry name" value="SCP2_sterol-bd_dom_sf"/>
</dbReference>
<keyword evidence="1" id="KW-0479">Metal-binding</keyword>
<name>A0ABX4EFA8_SEGBR</name>
<comment type="caution">
    <text evidence="7">The sequence shown here is derived from an EMBL/GenBank/DDBJ whole genome shotgun (WGS) entry which is preliminary data.</text>
</comment>
<evidence type="ECO:0000313" key="8">
    <source>
        <dbReference type="Proteomes" id="UP000216189"/>
    </source>
</evidence>
<comment type="similarity">
    <text evidence="4">Belongs to the metallo-beta-lactamase superfamily. Type III sulfatase family.</text>
</comment>
<dbReference type="PANTHER" id="PTHR43223:SF1">
    <property type="entry name" value="ALKYL_ARYL-SULFATASE BDS1"/>
    <property type="match status" value="1"/>
</dbReference>
<evidence type="ECO:0000313" key="7">
    <source>
        <dbReference type="EMBL" id="OYP53071.1"/>
    </source>
</evidence>
<evidence type="ECO:0000256" key="5">
    <source>
        <dbReference type="SAM" id="SignalP"/>
    </source>
</evidence>
<proteinExistence type="inferred from homology"/>
<dbReference type="PANTHER" id="PTHR43223">
    <property type="entry name" value="ALKYL/ARYL-SULFATASE"/>
    <property type="match status" value="1"/>
</dbReference>
<keyword evidence="2" id="KW-0378">Hydrolase</keyword>
<evidence type="ECO:0000256" key="1">
    <source>
        <dbReference type="ARBA" id="ARBA00022723"/>
    </source>
</evidence>
<dbReference type="InterPro" id="IPR029229">
    <property type="entry name" value="Alkyl_sulf_C"/>
</dbReference>
<sequence length="634" mass="70899">MNKKISFLLLSSALVMSVSAQSYLPAPSLYTKAHNDSIAQIVESFGSEDFVNANRGFIGGYDKEGKIVKANKLPKEKDWNYWKTKIPENINPSLWHYIHVNGPAGLFEVLPDQIYQVRGLDIGSVTFVKTNTGYVVIDVTTNEEAAAAAYQLFTHFVGKHPVKAVIYTHSHGDHYAGIQGILKSQPDNGAGIPIIAPSKFFESAIGENVIAGAPMGRRATYQFGTFLNDDADGYSLTSRHGDLIPATQELTEDEQTVKIDGVDFDFLQTPNTEAVSATIVYIPKYKALCQADEVIHTMHNLLTPRGAKIRDGLAWSKYLDRALAKWGKEVQVSFGQHQWPVWGNDKVNELWEKQRDLYRYIHDQTLYFANQGYTPSEIANVIKLPKSLQDYMANREYYGKLSFNARSQYQLYFGFFDGVPVNIDPLTPTEEGKEWVEAIGGVEQALTVAQKAYDNGKYRWAATLLNKVVFAYPNHSGARKLLADSYAQLGYQEESQIFRYYYLAGAKELLKGVKKKETKSQLNPKLGIGLLFDVVGSRFNGSKIDKSLTINVKAIDTGEVATVILKNNALSNRPNVLSDQPDIVLSASKKDIVDLFSRNTKLNDRFTISGNQSDLQSILDLIETPDYYFNIIEP</sequence>
<dbReference type="RefSeq" id="WP_094449148.1">
    <property type="nucleotide sequence ID" value="NZ_CP091802.1"/>
</dbReference>
<feature type="domain" description="Metallo-beta-lactamase" evidence="6">
    <location>
        <begin position="122"/>
        <end position="337"/>
    </location>
</feature>
<dbReference type="SUPFAM" id="SSF55718">
    <property type="entry name" value="SCP-like"/>
    <property type="match status" value="1"/>
</dbReference>
<accession>A0ABX4EFA8</accession>
<reference evidence="7 8" key="1">
    <citation type="submission" date="2017-08" db="EMBL/GenBank/DDBJ databases">
        <title>Comparative genomics of non-oral Prevotella species.</title>
        <authorList>
            <person name="Accetto T."/>
            <person name="Nograsek B."/>
            <person name="Avgustin G."/>
        </authorList>
    </citation>
    <scope>NUCLEOTIDE SEQUENCE [LARGE SCALE GENOMIC DNA]</scope>
    <source>
        <strain evidence="7 8">TC1-1</strain>
    </source>
</reference>
<dbReference type="EMBL" id="NPJF01000073">
    <property type="protein sequence ID" value="OYP53071.1"/>
    <property type="molecule type" value="Genomic_DNA"/>
</dbReference>
<dbReference type="SMART" id="SM00849">
    <property type="entry name" value="Lactamase_B"/>
    <property type="match status" value="1"/>
</dbReference>
<dbReference type="Pfam" id="PF14864">
    <property type="entry name" value="Alkyl_sulf_C"/>
    <property type="match status" value="1"/>
</dbReference>
<dbReference type="InterPro" id="IPR001279">
    <property type="entry name" value="Metallo-B-lactamas"/>
</dbReference>
<dbReference type="InterPro" id="IPR052195">
    <property type="entry name" value="Bact_Alkyl/Aryl-Sulfatase"/>
</dbReference>
<dbReference type="Proteomes" id="UP000216189">
    <property type="component" value="Unassembled WGS sequence"/>
</dbReference>
<dbReference type="Gene3D" id="3.60.15.30">
    <property type="entry name" value="Metallo-beta-lactamase domain"/>
    <property type="match status" value="1"/>
</dbReference>
<evidence type="ECO:0000256" key="2">
    <source>
        <dbReference type="ARBA" id="ARBA00022801"/>
    </source>
</evidence>
<dbReference type="InterPro" id="IPR038536">
    <property type="entry name" value="Alkyl/aryl-sulf_dimr_sf"/>
</dbReference>